<evidence type="ECO:0000256" key="6">
    <source>
        <dbReference type="ARBA" id="ARBA00022737"/>
    </source>
</evidence>
<evidence type="ECO:0000256" key="15">
    <source>
        <dbReference type="ARBA" id="ARBA00023242"/>
    </source>
</evidence>
<feature type="domain" description="EF-hand" evidence="20">
    <location>
        <begin position="8"/>
        <end position="43"/>
    </location>
</feature>
<dbReference type="CDD" id="cd00051">
    <property type="entry name" value="EFh"/>
    <property type="match status" value="1"/>
</dbReference>
<feature type="domain" description="C2H2-type" evidence="19">
    <location>
        <begin position="677"/>
        <end position="704"/>
    </location>
</feature>
<dbReference type="PANTHER" id="PTHR45840">
    <property type="entry name" value="RHOMBOID-RELATED PROTEIN"/>
    <property type="match status" value="1"/>
</dbReference>
<feature type="transmembrane region" description="Helical" evidence="18">
    <location>
        <begin position="240"/>
        <end position="260"/>
    </location>
</feature>
<dbReference type="InterPro" id="IPR018247">
    <property type="entry name" value="EF_Hand_1_Ca_BS"/>
</dbReference>
<sequence length="847" mass="98665">MPQTINEQKSSTYRRIFEECDTDNNEKICLGELKHFIKTHQKTHQLDDDQITYIFSRGDKNDSKSLSYDEFVTLMENPELKFLMGKWMKRYINLILPPQPTKKKTEHVRSVTYSGVAEAKVSLLSRGLLDRSYKQEEQISFEDDEFSYSEAFSIWPPPFAMILISVVEIICFITDEAVNPGSTWTGSGITAGIFIYMPDRRKEAWRYLTYMLVHIGRVHIIVNLAVQLMLGIPLEMIHKWWRVSLIYFSGVVAGSLATSVTDPKTILAGASGGVYALLTAHISAVIMNWSEMTFPGIQLAVIALIIIGDTGTSIRNRYYLKVDDQVGYAAHFGGAVAGLLVGIYILKNLNIKTFEKYLWWIALVVFILLMGTAVLLNIFLPGRYPTSNVILEDHNNIKYCEKLALCDTSQDWHNENIRLCENCIEKLNLAYEFIMCCKQSKLLREEKYNKLQQIEQDKANKQELIICDICKKSFKQKRFLKLHITKMHMKVSDDKEKVETQDNNKESESSEIRNKDLNFDGFDESENDDLFHESDNVNDDSEFEEKFKPERKKVRQKQEPFTCSYCGKLFNRRQHWSAHIRSIHTFEKPYKCNLCEASFSNSHSLLVHKRNHRNEKPYICSTCGKGFVCSGDLNHHNKIHLNKREYQCTICDKRFNTSSILRTHKIVKHTDPKDWKYACAVCHRRFALNSGLAVHMKRHSGVKDCTCHICEKKFFNKSELTKHILTHSNQRNFKCIHCDEKEYKNREGLNKHLKTAHNIGNWKRPKPEKKYLCPMCPKLFTYNNKLQRHLLSHTGEKPFNCEYCGKKFVDNYYRRVHLKKDHNIKFDDDHPVYYIQCATENKDNGNI</sequence>
<accession>A0A834IUW0</accession>
<evidence type="ECO:0000259" key="20">
    <source>
        <dbReference type="PROSITE" id="PS50222"/>
    </source>
</evidence>
<keyword evidence="12" id="KW-0238">DNA-binding</keyword>
<keyword evidence="7 16" id="KW-0863">Zinc-finger</keyword>
<feature type="region of interest" description="Disordered" evidence="17">
    <location>
        <begin position="492"/>
        <end position="511"/>
    </location>
</feature>
<keyword evidence="10 18" id="KW-1133">Transmembrane helix</keyword>
<keyword evidence="5" id="KW-0479">Metal-binding</keyword>
<evidence type="ECO:0000256" key="4">
    <source>
        <dbReference type="ARBA" id="ARBA00022692"/>
    </source>
</evidence>
<dbReference type="FunFam" id="3.30.160.60:FF:000030">
    <property type="entry name" value="Zinc finger protein 628"/>
    <property type="match status" value="1"/>
</dbReference>
<dbReference type="SUPFAM" id="SSF144091">
    <property type="entry name" value="Rhomboid-like"/>
    <property type="match status" value="1"/>
</dbReference>
<feature type="transmembrane region" description="Helical" evidence="18">
    <location>
        <begin position="272"/>
        <end position="290"/>
    </location>
</feature>
<dbReference type="AlphaFoldDB" id="A0A834IUW0"/>
<evidence type="ECO:0000313" key="21">
    <source>
        <dbReference type="EMBL" id="KAF7285517.1"/>
    </source>
</evidence>
<dbReference type="Pfam" id="PF00096">
    <property type="entry name" value="zf-C2H2"/>
    <property type="match status" value="8"/>
</dbReference>
<dbReference type="SUPFAM" id="SSF47473">
    <property type="entry name" value="EF-hand"/>
    <property type="match status" value="1"/>
</dbReference>
<comment type="subcellular location">
    <subcellularLocation>
        <location evidence="2">Membrane</location>
        <topology evidence="2">Multi-pass membrane protein</topology>
    </subcellularLocation>
    <subcellularLocation>
        <location evidence="1">Nucleus</location>
    </subcellularLocation>
</comment>
<dbReference type="InterPro" id="IPR013087">
    <property type="entry name" value="Znf_C2H2_type"/>
</dbReference>
<dbReference type="InterPro" id="IPR036236">
    <property type="entry name" value="Znf_C2H2_sf"/>
</dbReference>
<dbReference type="Gene3D" id="3.30.160.60">
    <property type="entry name" value="Classic Zinc Finger"/>
    <property type="match status" value="8"/>
</dbReference>
<evidence type="ECO:0000256" key="17">
    <source>
        <dbReference type="SAM" id="MobiDB-lite"/>
    </source>
</evidence>
<dbReference type="PROSITE" id="PS50157">
    <property type="entry name" value="ZINC_FINGER_C2H2_2"/>
    <property type="match status" value="9"/>
</dbReference>
<evidence type="ECO:0000256" key="5">
    <source>
        <dbReference type="ARBA" id="ARBA00022723"/>
    </source>
</evidence>
<feature type="transmembrane region" description="Helical" evidence="18">
    <location>
        <begin position="207"/>
        <end position="234"/>
    </location>
</feature>
<dbReference type="InterPro" id="IPR051739">
    <property type="entry name" value="Rhomboid_IM_Serine_Proteases"/>
</dbReference>
<feature type="transmembrane region" description="Helical" evidence="18">
    <location>
        <begin position="357"/>
        <end position="380"/>
    </location>
</feature>
<dbReference type="GO" id="GO:0005509">
    <property type="term" value="F:calcium ion binding"/>
    <property type="evidence" value="ECO:0007669"/>
    <property type="project" value="InterPro"/>
</dbReference>
<evidence type="ECO:0000256" key="13">
    <source>
        <dbReference type="ARBA" id="ARBA00023136"/>
    </source>
</evidence>
<keyword evidence="14" id="KW-0804">Transcription</keyword>
<keyword evidence="4 18" id="KW-0812">Transmembrane</keyword>
<comment type="similarity">
    <text evidence="3">Belongs to the peptidase S54 family.</text>
</comment>
<feature type="domain" description="C2H2-type" evidence="19">
    <location>
        <begin position="465"/>
        <end position="488"/>
    </location>
</feature>
<evidence type="ECO:0000256" key="7">
    <source>
        <dbReference type="ARBA" id="ARBA00022771"/>
    </source>
</evidence>
<dbReference type="Pfam" id="PF01694">
    <property type="entry name" value="Rhomboid"/>
    <property type="match status" value="1"/>
</dbReference>
<evidence type="ECO:0000256" key="8">
    <source>
        <dbReference type="ARBA" id="ARBA00022833"/>
    </source>
</evidence>
<dbReference type="GO" id="GO:0016020">
    <property type="term" value="C:membrane"/>
    <property type="evidence" value="ECO:0007669"/>
    <property type="project" value="UniProtKB-SubCell"/>
</dbReference>
<dbReference type="InterPro" id="IPR002048">
    <property type="entry name" value="EF_hand_dom"/>
</dbReference>
<feature type="domain" description="C2H2-type" evidence="19">
    <location>
        <begin position="771"/>
        <end position="798"/>
    </location>
</feature>
<feature type="transmembrane region" description="Helical" evidence="18">
    <location>
        <begin position="326"/>
        <end position="345"/>
    </location>
</feature>
<dbReference type="SMART" id="SM00355">
    <property type="entry name" value="ZnF_C2H2"/>
    <property type="match status" value="10"/>
</dbReference>
<feature type="domain" description="C2H2-type" evidence="19">
    <location>
        <begin position="646"/>
        <end position="674"/>
    </location>
</feature>
<dbReference type="PANTHER" id="PTHR45840:SF8">
    <property type="entry name" value="RHOMBOID PROTEASE"/>
    <property type="match status" value="1"/>
</dbReference>
<name>A0A834IUW0_RHYFE</name>
<dbReference type="PROSITE" id="PS00028">
    <property type="entry name" value="ZINC_FINGER_C2H2_1"/>
    <property type="match status" value="9"/>
</dbReference>
<evidence type="ECO:0000256" key="16">
    <source>
        <dbReference type="PROSITE-ProRule" id="PRU00042"/>
    </source>
</evidence>
<evidence type="ECO:0000256" key="2">
    <source>
        <dbReference type="ARBA" id="ARBA00004141"/>
    </source>
</evidence>
<organism evidence="21 22">
    <name type="scientific">Rhynchophorus ferrugineus</name>
    <name type="common">Red palm weevil</name>
    <name type="synonym">Curculio ferrugineus</name>
    <dbReference type="NCBI Taxonomy" id="354439"/>
    <lineage>
        <taxon>Eukaryota</taxon>
        <taxon>Metazoa</taxon>
        <taxon>Ecdysozoa</taxon>
        <taxon>Arthropoda</taxon>
        <taxon>Hexapoda</taxon>
        <taxon>Insecta</taxon>
        <taxon>Pterygota</taxon>
        <taxon>Neoptera</taxon>
        <taxon>Endopterygota</taxon>
        <taxon>Coleoptera</taxon>
        <taxon>Polyphaga</taxon>
        <taxon>Cucujiformia</taxon>
        <taxon>Curculionidae</taxon>
        <taxon>Dryophthorinae</taxon>
        <taxon>Rhynchophorus</taxon>
    </lineage>
</organism>
<feature type="domain" description="C2H2-type" evidence="19">
    <location>
        <begin position="618"/>
        <end position="645"/>
    </location>
</feature>
<dbReference type="EMBL" id="JAACXV010000052">
    <property type="protein sequence ID" value="KAF7285517.1"/>
    <property type="molecule type" value="Genomic_DNA"/>
</dbReference>
<dbReference type="GO" id="GO:0003677">
    <property type="term" value="F:DNA binding"/>
    <property type="evidence" value="ECO:0007669"/>
    <property type="project" value="UniProtKB-KW"/>
</dbReference>
<dbReference type="OrthoDB" id="6077919at2759"/>
<gene>
    <name evidence="21" type="ORF">GWI33_010516</name>
</gene>
<feature type="transmembrane region" description="Helical" evidence="18">
    <location>
        <begin position="296"/>
        <end position="314"/>
    </location>
</feature>
<evidence type="ECO:0000256" key="9">
    <source>
        <dbReference type="ARBA" id="ARBA00022837"/>
    </source>
</evidence>
<evidence type="ECO:0000256" key="11">
    <source>
        <dbReference type="ARBA" id="ARBA00023015"/>
    </source>
</evidence>
<dbReference type="GO" id="GO:0005634">
    <property type="term" value="C:nucleus"/>
    <property type="evidence" value="ECO:0007669"/>
    <property type="project" value="UniProtKB-SubCell"/>
</dbReference>
<dbReference type="PROSITE" id="PS50222">
    <property type="entry name" value="EF_HAND_2"/>
    <property type="match status" value="2"/>
</dbReference>
<comment type="caution">
    <text evidence="21">The sequence shown here is derived from an EMBL/GenBank/DDBJ whole genome shotgun (WGS) entry which is preliminary data.</text>
</comment>
<dbReference type="SUPFAM" id="SSF57667">
    <property type="entry name" value="beta-beta-alpha zinc fingers"/>
    <property type="match status" value="4"/>
</dbReference>
<evidence type="ECO:0000256" key="1">
    <source>
        <dbReference type="ARBA" id="ARBA00004123"/>
    </source>
</evidence>
<dbReference type="FunFam" id="3.30.160.60:FF:000110">
    <property type="entry name" value="Zinc finger protein-like"/>
    <property type="match status" value="1"/>
</dbReference>
<dbReference type="InterPro" id="IPR011992">
    <property type="entry name" value="EF-hand-dom_pair"/>
</dbReference>
<keyword evidence="8" id="KW-0862">Zinc</keyword>
<evidence type="ECO:0000256" key="18">
    <source>
        <dbReference type="SAM" id="Phobius"/>
    </source>
</evidence>
<feature type="domain" description="EF-hand" evidence="20">
    <location>
        <begin position="46"/>
        <end position="81"/>
    </location>
</feature>
<protein>
    <submittedName>
        <fullName evidence="21">Uncharacterized protein</fullName>
    </submittedName>
</protein>
<dbReference type="FunFam" id="3.30.160.60:FF:000100">
    <property type="entry name" value="Zinc finger 45-like"/>
    <property type="match status" value="1"/>
</dbReference>
<feature type="domain" description="C2H2-type" evidence="19">
    <location>
        <begin position="590"/>
        <end position="617"/>
    </location>
</feature>
<dbReference type="InterPro" id="IPR035952">
    <property type="entry name" value="Rhomboid-like_sf"/>
</dbReference>
<keyword evidence="11" id="KW-0805">Transcription regulation</keyword>
<evidence type="ECO:0000256" key="12">
    <source>
        <dbReference type="ARBA" id="ARBA00023125"/>
    </source>
</evidence>
<dbReference type="SMART" id="SM00054">
    <property type="entry name" value="EFh"/>
    <property type="match status" value="2"/>
</dbReference>
<dbReference type="Pfam" id="PF13499">
    <property type="entry name" value="EF-hand_7"/>
    <property type="match status" value="1"/>
</dbReference>
<feature type="domain" description="C2H2-type" evidence="19">
    <location>
        <begin position="561"/>
        <end position="589"/>
    </location>
</feature>
<evidence type="ECO:0000259" key="19">
    <source>
        <dbReference type="PROSITE" id="PS50157"/>
    </source>
</evidence>
<proteinExistence type="inferred from homology"/>
<keyword evidence="22" id="KW-1185">Reference proteome</keyword>
<keyword evidence="6" id="KW-0677">Repeat</keyword>
<keyword evidence="15" id="KW-0539">Nucleus</keyword>
<dbReference type="InterPro" id="IPR022764">
    <property type="entry name" value="Peptidase_S54_rhomboid_dom"/>
</dbReference>
<dbReference type="Proteomes" id="UP000625711">
    <property type="component" value="Unassembled WGS sequence"/>
</dbReference>
<evidence type="ECO:0000313" key="22">
    <source>
        <dbReference type="Proteomes" id="UP000625711"/>
    </source>
</evidence>
<keyword evidence="13 18" id="KW-0472">Membrane</keyword>
<dbReference type="Gene3D" id="1.10.238.10">
    <property type="entry name" value="EF-hand"/>
    <property type="match status" value="1"/>
</dbReference>
<feature type="domain" description="C2H2-type" evidence="19">
    <location>
        <begin position="799"/>
        <end position="822"/>
    </location>
</feature>
<evidence type="ECO:0000256" key="10">
    <source>
        <dbReference type="ARBA" id="ARBA00022989"/>
    </source>
</evidence>
<evidence type="ECO:0000256" key="3">
    <source>
        <dbReference type="ARBA" id="ARBA00009045"/>
    </source>
</evidence>
<keyword evidence="9" id="KW-0106">Calcium</keyword>
<evidence type="ECO:0000256" key="14">
    <source>
        <dbReference type="ARBA" id="ARBA00023163"/>
    </source>
</evidence>
<reference evidence="21" key="1">
    <citation type="submission" date="2020-08" db="EMBL/GenBank/DDBJ databases">
        <title>Genome sequencing and assembly of the red palm weevil Rhynchophorus ferrugineus.</title>
        <authorList>
            <person name="Dias G.B."/>
            <person name="Bergman C.M."/>
            <person name="Manee M."/>
        </authorList>
    </citation>
    <scope>NUCLEOTIDE SEQUENCE</scope>
    <source>
        <strain evidence="21">AA-2017</strain>
        <tissue evidence="21">Whole larva</tissue>
    </source>
</reference>
<dbReference type="PROSITE" id="PS00018">
    <property type="entry name" value="EF_HAND_1"/>
    <property type="match status" value="1"/>
</dbReference>
<dbReference type="GO" id="GO:0008270">
    <property type="term" value="F:zinc ion binding"/>
    <property type="evidence" value="ECO:0007669"/>
    <property type="project" value="UniProtKB-KW"/>
</dbReference>
<feature type="domain" description="C2H2-type" evidence="19">
    <location>
        <begin position="705"/>
        <end position="732"/>
    </location>
</feature>
<dbReference type="GO" id="GO:0004252">
    <property type="term" value="F:serine-type endopeptidase activity"/>
    <property type="evidence" value="ECO:0007669"/>
    <property type="project" value="InterPro"/>
</dbReference>
<dbReference type="Gene3D" id="1.20.1540.10">
    <property type="entry name" value="Rhomboid-like"/>
    <property type="match status" value="1"/>
</dbReference>